<keyword evidence="4" id="KW-0804">Transcription</keyword>
<gene>
    <name evidence="6" type="ORF">GGR25_002641</name>
</gene>
<proteinExistence type="inferred from homology"/>
<dbReference type="SUPFAM" id="SSF46785">
    <property type="entry name" value="Winged helix' DNA-binding domain"/>
    <property type="match status" value="1"/>
</dbReference>
<evidence type="ECO:0000259" key="5">
    <source>
        <dbReference type="PROSITE" id="PS50931"/>
    </source>
</evidence>
<dbReference type="AlphaFoldDB" id="A0A840ARY1"/>
<dbReference type="Pfam" id="PF00126">
    <property type="entry name" value="HTH_1"/>
    <property type="match status" value="1"/>
</dbReference>
<keyword evidence="2" id="KW-0805">Transcription regulation</keyword>
<dbReference type="InterPro" id="IPR036390">
    <property type="entry name" value="WH_DNA-bd_sf"/>
</dbReference>
<dbReference type="GO" id="GO:0000976">
    <property type="term" value="F:transcription cis-regulatory region binding"/>
    <property type="evidence" value="ECO:0007669"/>
    <property type="project" value="TreeGrafter"/>
</dbReference>
<keyword evidence="7" id="KW-1185">Reference proteome</keyword>
<dbReference type="Proteomes" id="UP000553963">
    <property type="component" value="Unassembled WGS sequence"/>
</dbReference>
<dbReference type="EMBL" id="JACIDS010000003">
    <property type="protein sequence ID" value="MBB3931591.1"/>
    <property type="molecule type" value="Genomic_DNA"/>
</dbReference>
<name>A0A840ARY1_9HYPH</name>
<accession>A0A840ARY1</accession>
<evidence type="ECO:0000256" key="1">
    <source>
        <dbReference type="ARBA" id="ARBA00009437"/>
    </source>
</evidence>
<keyword evidence="3 6" id="KW-0238">DNA-binding</keyword>
<evidence type="ECO:0000313" key="6">
    <source>
        <dbReference type="EMBL" id="MBB3931591.1"/>
    </source>
</evidence>
<dbReference type="InterPro" id="IPR036388">
    <property type="entry name" value="WH-like_DNA-bd_sf"/>
</dbReference>
<organism evidence="6 7">
    <name type="scientific">Kaistia hirudinis</name>
    <dbReference type="NCBI Taxonomy" id="1293440"/>
    <lineage>
        <taxon>Bacteria</taxon>
        <taxon>Pseudomonadati</taxon>
        <taxon>Pseudomonadota</taxon>
        <taxon>Alphaproteobacteria</taxon>
        <taxon>Hyphomicrobiales</taxon>
        <taxon>Kaistiaceae</taxon>
        <taxon>Kaistia</taxon>
    </lineage>
</organism>
<evidence type="ECO:0000256" key="2">
    <source>
        <dbReference type="ARBA" id="ARBA00023015"/>
    </source>
</evidence>
<reference evidence="6 7" key="1">
    <citation type="submission" date="2020-08" db="EMBL/GenBank/DDBJ databases">
        <title>Genomic Encyclopedia of Type Strains, Phase IV (KMG-IV): sequencing the most valuable type-strain genomes for metagenomic binning, comparative biology and taxonomic classification.</title>
        <authorList>
            <person name="Goeker M."/>
        </authorList>
    </citation>
    <scope>NUCLEOTIDE SEQUENCE [LARGE SCALE GENOMIC DNA]</scope>
    <source>
        <strain evidence="6 7">DSM 25966</strain>
    </source>
</reference>
<dbReference type="Gene3D" id="1.10.10.10">
    <property type="entry name" value="Winged helix-like DNA-binding domain superfamily/Winged helix DNA-binding domain"/>
    <property type="match status" value="1"/>
</dbReference>
<dbReference type="PRINTS" id="PR00039">
    <property type="entry name" value="HTHLYSR"/>
</dbReference>
<dbReference type="PROSITE" id="PS50931">
    <property type="entry name" value="HTH_LYSR"/>
    <property type="match status" value="1"/>
</dbReference>
<protein>
    <submittedName>
        <fullName evidence="6">DNA-binding transcriptional LysR family regulator</fullName>
    </submittedName>
</protein>
<dbReference type="FunFam" id="1.10.10.10:FF:000001">
    <property type="entry name" value="LysR family transcriptional regulator"/>
    <property type="match status" value="1"/>
</dbReference>
<comment type="similarity">
    <text evidence="1">Belongs to the LysR transcriptional regulatory family.</text>
</comment>
<comment type="caution">
    <text evidence="6">The sequence shown here is derived from an EMBL/GenBank/DDBJ whole genome shotgun (WGS) entry which is preliminary data.</text>
</comment>
<feature type="domain" description="HTH lysR-type" evidence="5">
    <location>
        <begin position="1"/>
        <end position="58"/>
    </location>
</feature>
<dbReference type="PANTHER" id="PTHR30126:SF39">
    <property type="entry name" value="HTH-TYPE TRANSCRIPTIONAL REGULATOR CYSL"/>
    <property type="match status" value="1"/>
</dbReference>
<dbReference type="InterPro" id="IPR000847">
    <property type="entry name" value="LysR_HTH_N"/>
</dbReference>
<sequence>MTLEQLRIFLAVAEREHLTRAAEHLHLTPSAVSAAIRALEDRHQVRLFDRVGRGIALTEAGLLFLGEARAILDRAAAAEAMLSDLGNLARGALIIGASQTTASYHLPQLLMAFHDAHPAITLRLLTGNTETIGQAVVEGRVELGFIEGPFSSPLVERVAVAEDELIALVGPGHPWAEREGLGADDIRAARWVLREEGSGTRATFEQYLQSVGLSIGQLDVALELPSNEAVLSALEGGTCVAALSVSAAAAAIDAGRVIRADLGLTRRTLAMIRHRERHATAAMRAFETLLFARGPWRAVSRAAPPPPRPRPEIPAS</sequence>
<dbReference type="SUPFAM" id="SSF53850">
    <property type="entry name" value="Periplasmic binding protein-like II"/>
    <property type="match status" value="1"/>
</dbReference>
<evidence type="ECO:0000256" key="3">
    <source>
        <dbReference type="ARBA" id="ARBA00023125"/>
    </source>
</evidence>
<dbReference type="GO" id="GO:0003700">
    <property type="term" value="F:DNA-binding transcription factor activity"/>
    <property type="evidence" value="ECO:0007669"/>
    <property type="project" value="InterPro"/>
</dbReference>
<dbReference type="InterPro" id="IPR005119">
    <property type="entry name" value="LysR_subst-bd"/>
</dbReference>
<dbReference type="RefSeq" id="WP_183399214.1">
    <property type="nucleotide sequence ID" value="NZ_JACIDS010000003.1"/>
</dbReference>
<dbReference type="Pfam" id="PF03466">
    <property type="entry name" value="LysR_substrate"/>
    <property type="match status" value="1"/>
</dbReference>
<dbReference type="PANTHER" id="PTHR30126">
    <property type="entry name" value="HTH-TYPE TRANSCRIPTIONAL REGULATOR"/>
    <property type="match status" value="1"/>
</dbReference>
<evidence type="ECO:0000256" key="4">
    <source>
        <dbReference type="ARBA" id="ARBA00023163"/>
    </source>
</evidence>
<evidence type="ECO:0000313" key="7">
    <source>
        <dbReference type="Proteomes" id="UP000553963"/>
    </source>
</evidence>
<dbReference type="Gene3D" id="3.40.190.290">
    <property type="match status" value="1"/>
</dbReference>